<gene>
    <name evidence="7" type="ORF">MAR_023898</name>
</gene>
<feature type="transmembrane region" description="Helical" evidence="6">
    <location>
        <begin position="86"/>
        <end position="105"/>
    </location>
</feature>
<evidence type="ECO:0000256" key="4">
    <source>
        <dbReference type="ARBA" id="ARBA00023136"/>
    </source>
</evidence>
<dbReference type="PANTHER" id="PTHR23503">
    <property type="entry name" value="SOLUTE CARRIER FAMILY 2"/>
    <property type="match status" value="1"/>
</dbReference>
<dbReference type="NCBIfam" id="TIGR00879">
    <property type="entry name" value="SP"/>
    <property type="match status" value="1"/>
</dbReference>
<feature type="transmembrane region" description="Helical" evidence="6">
    <location>
        <begin position="57"/>
        <end position="80"/>
    </location>
</feature>
<keyword evidence="4 6" id="KW-0472">Membrane</keyword>
<dbReference type="InterPro" id="IPR005829">
    <property type="entry name" value="Sugar_transporter_CS"/>
</dbReference>
<name>A0ABY7DS66_MYAAR</name>
<dbReference type="InterPro" id="IPR005828">
    <property type="entry name" value="MFS_sugar_transport-like"/>
</dbReference>
<feature type="transmembrane region" description="Helical" evidence="6">
    <location>
        <begin position="396"/>
        <end position="414"/>
    </location>
</feature>
<evidence type="ECO:0000313" key="8">
    <source>
        <dbReference type="Proteomes" id="UP001164746"/>
    </source>
</evidence>
<sequence length="452" mass="49401">VTLQLCVAVLSAIMGSFQFGYNTGVINAPETQIKSFLNMTHYNRTGSAMKDVTITSLYALIVSIFAVGGVVGGLAAGWWADFFGRKFGMILNNIIGIAACVMMYLSRTAMSYEMVIVGRLLVGICCGLFTGLTPMYLSEISTPSTRGALGVLHQLGTVTGLLASQILGFPEILGNKHYWNLLLGLGVSPCILQLLSMPLCPESPRFLLITKGREHQARKALQSLRGIPDVSSEIEEMKSECAAGTKEDKVSIFGLFRKRSLRMPLVISIVMQLSQQFSGINAIFYYSFTLFKQAGLAETTSAHATSGVGATMILMTLITVPLMDRVGRRSLHLLGLGGMFIFSVLITLCLSLTVGSIPWLIVSELFPQGPRPAAMSVSVLVNWVANFTSGLGDFSFLPFTVLLGLFFLFTLKFVPETKNKTIEEITQNWRTDKRQDAVFEQHVSTADEKNRL</sequence>
<feature type="non-terminal residue" evidence="7">
    <location>
        <position position="1"/>
    </location>
</feature>
<comment type="similarity">
    <text evidence="5">Belongs to the major facilitator superfamily. Sugar transporter (TC 2.A.1.1) family.</text>
</comment>
<keyword evidence="8" id="KW-1185">Reference proteome</keyword>
<keyword evidence="5" id="KW-0813">Transport</keyword>
<dbReference type="PROSITE" id="PS00216">
    <property type="entry name" value="SUGAR_TRANSPORT_1"/>
    <property type="match status" value="1"/>
</dbReference>
<dbReference type="Gene3D" id="1.20.1250.20">
    <property type="entry name" value="MFS general substrate transporter like domains"/>
    <property type="match status" value="1"/>
</dbReference>
<evidence type="ECO:0000256" key="6">
    <source>
        <dbReference type="SAM" id="Phobius"/>
    </source>
</evidence>
<organism evidence="7 8">
    <name type="scientific">Mya arenaria</name>
    <name type="common">Soft-shell clam</name>
    <dbReference type="NCBI Taxonomy" id="6604"/>
    <lineage>
        <taxon>Eukaryota</taxon>
        <taxon>Metazoa</taxon>
        <taxon>Spiralia</taxon>
        <taxon>Lophotrochozoa</taxon>
        <taxon>Mollusca</taxon>
        <taxon>Bivalvia</taxon>
        <taxon>Autobranchia</taxon>
        <taxon>Heteroconchia</taxon>
        <taxon>Euheterodonta</taxon>
        <taxon>Imparidentia</taxon>
        <taxon>Neoheterodontei</taxon>
        <taxon>Myida</taxon>
        <taxon>Myoidea</taxon>
        <taxon>Myidae</taxon>
        <taxon>Mya</taxon>
    </lineage>
</organism>
<keyword evidence="2 6" id="KW-0812">Transmembrane</keyword>
<dbReference type="EMBL" id="CP111014">
    <property type="protein sequence ID" value="WAQ99525.1"/>
    <property type="molecule type" value="Genomic_DNA"/>
</dbReference>
<proteinExistence type="inferred from homology"/>
<evidence type="ECO:0000256" key="5">
    <source>
        <dbReference type="RuleBase" id="RU003346"/>
    </source>
</evidence>
<dbReference type="InterPro" id="IPR045263">
    <property type="entry name" value="GLUT"/>
</dbReference>
<dbReference type="PANTHER" id="PTHR23503:SF128">
    <property type="entry name" value="GLUCOSE TRANSPORTER TYPE 1"/>
    <property type="match status" value="1"/>
</dbReference>
<reference evidence="7" key="1">
    <citation type="submission" date="2022-11" db="EMBL/GenBank/DDBJ databases">
        <title>Centuries of genome instability and evolution in soft-shell clam transmissible cancer (bioRxiv).</title>
        <authorList>
            <person name="Hart S.F.M."/>
            <person name="Yonemitsu M.A."/>
            <person name="Giersch R.M."/>
            <person name="Beal B.F."/>
            <person name="Arriagada G."/>
            <person name="Davis B.W."/>
            <person name="Ostrander E.A."/>
            <person name="Goff S.P."/>
            <person name="Metzger M.J."/>
        </authorList>
    </citation>
    <scope>NUCLEOTIDE SEQUENCE</scope>
    <source>
        <strain evidence="7">MELC-2E11</strain>
        <tissue evidence="7">Siphon/mantle</tissue>
    </source>
</reference>
<feature type="transmembrane region" description="Helical" evidence="6">
    <location>
        <begin position="117"/>
        <end position="137"/>
    </location>
</feature>
<accession>A0ABY7DS66</accession>
<dbReference type="SUPFAM" id="SSF103473">
    <property type="entry name" value="MFS general substrate transporter"/>
    <property type="match status" value="1"/>
</dbReference>
<feature type="transmembrane region" description="Helical" evidence="6">
    <location>
        <begin position="265"/>
        <end position="288"/>
    </location>
</feature>
<dbReference type="InterPro" id="IPR003663">
    <property type="entry name" value="Sugar/inositol_transpt"/>
</dbReference>
<dbReference type="PROSITE" id="PS00217">
    <property type="entry name" value="SUGAR_TRANSPORT_2"/>
    <property type="match status" value="1"/>
</dbReference>
<feature type="transmembrane region" description="Helical" evidence="6">
    <location>
        <begin position="300"/>
        <end position="322"/>
    </location>
</feature>
<keyword evidence="3 6" id="KW-1133">Transmembrane helix</keyword>
<feature type="transmembrane region" description="Helical" evidence="6">
    <location>
        <begin position="334"/>
        <end position="361"/>
    </location>
</feature>
<dbReference type="PRINTS" id="PR00171">
    <property type="entry name" value="SUGRTRNSPORT"/>
</dbReference>
<evidence type="ECO:0000256" key="2">
    <source>
        <dbReference type="ARBA" id="ARBA00022692"/>
    </source>
</evidence>
<dbReference type="Pfam" id="PF00083">
    <property type="entry name" value="Sugar_tr"/>
    <property type="match status" value="1"/>
</dbReference>
<evidence type="ECO:0000313" key="7">
    <source>
        <dbReference type="EMBL" id="WAQ99525.1"/>
    </source>
</evidence>
<dbReference type="InterPro" id="IPR036259">
    <property type="entry name" value="MFS_trans_sf"/>
</dbReference>
<evidence type="ECO:0000256" key="3">
    <source>
        <dbReference type="ARBA" id="ARBA00022989"/>
    </source>
</evidence>
<protein>
    <submittedName>
        <fullName evidence="7">GTR1-like protein</fullName>
    </submittedName>
</protein>
<evidence type="ECO:0000256" key="1">
    <source>
        <dbReference type="ARBA" id="ARBA00004141"/>
    </source>
</evidence>
<comment type="subcellular location">
    <subcellularLocation>
        <location evidence="1">Membrane</location>
        <topology evidence="1">Multi-pass membrane protein</topology>
    </subcellularLocation>
</comment>
<dbReference type="Proteomes" id="UP001164746">
    <property type="component" value="Chromosome 3"/>
</dbReference>